<evidence type="ECO:0000256" key="4">
    <source>
        <dbReference type="PROSITE-ProRule" id="PRU01131"/>
    </source>
</evidence>
<dbReference type="Pfam" id="PF04570">
    <property type="entry name" value="zf-FLZ"/>
    <property type="match status" value="1"/>
</dbReference>
<reference evidence="6" key="1">
    <citation type="submission" date="2012-05" db="EMBL/GenBank/DDBJ databases">
        <authorList>
            <person name="Krishnakumar V."/>
            <person name="Cheung F."/>
            <person name="Xiao Y."/>
            <person name="Chan A."/>
            <person name="Moskal W.A."/>
            <person name="Town C.D."/>
        </authorList>
    </citation>
    <scope>NUCLEOTIDE SEQUENCE</scope>
</reference>
<organism evidence="6">
    <name type="scientific">Lotus japonicus</name>
    <name type="common">Lotus corniculatus var. japonicus</name>
    <dbReference type="NCBI Taxonomy" id="34305"/>
    <lineage>
        <taxon>Eukaryota</taxon>
        <taxon>Viridiplantae</taxon>
        <taxon>Streptophyta</taxon>
        <taxon>Embryophyta</taxon>
        <taxon>Tracheophyta</taxon>
        <taxon>Spermatophyta</taxon>
        <taxon>Magnoliopsida</taxon>
        <taxon>eudicotyledons</taxon>
        <taxon>Gunneridae</taxon>
        <taxon>Pentapetalae</taxon>
        <taxon>rosids</taxon>
        <taxon>fabids</taxon>
        <taxon>Fabales</taxon>
        <taxon>Fabaceae</taxon>
        <taxon>Papilionoideae</taxon>
        <taxon>50 kb inversion clade</taxon>
        <taxon>NPAAA clade</taxon>
        <taxon>Hologalegina</taxon>
        <taxon>robinioid clade</taxon>
        <taxon>Loteae</taxon>
        <taxon>Lotus</taxon>
    </lineage>
</organism>
<name>I3S700_LOTJA</name>
<dbReference type="InterPro" id="IPR044604">
    <property type="entry name" value="FLZ12/13/14"/>
</dbReference>
<evidence type="ECO:0000256" key="3">
    <source>
        <dbReference type="ARBA" id="ARBA00022771"/>
    </source>
</evidence>
<dbReference type="EMBL" id="BT136247">
    <property type="protein sequence ID" value="AFK36042.1"/>
    <property type="molecule type" value="mRNA"/>
</dbReference>
<dbReference type="PANTHER" id="PTHR47208">
    <property type="entry name" value="OS02G0174800 PROTEIN"/>
    <property type="match status" value="1"/>
</dbReference>
<keyword evidence="3" id="KW-0863">Zinc-finger</keyword>
<keyword evidence="3" id="KW-0862">Zinc</keyword>
<keyword evidence="2" id="KW-0479">Metal-binding</keyword>
<evidence type="ECO:0000256" key="2">
    <source>
        <dbReference type="ARBA" id="ARBA00022723"/>
    </source>
</evidence>
<accession>I3S700</accession>
<evidence type="ECO:0000256" key="1">
    <source>
        <dbReference type="ARBA" id="ARBA00009374"/>
    </source>
</evidence>
<dbReference type="AlphaFoldDB" id="I3S700"/>
<dbReference type="InterPro" id="IPR007650">
    <property type="entry name" value="Zf-FLZ_dom"/>
</dbReference>
<dbReference type="PANTHER" id="PTHR47208:SF8">
    <property type="entry name" value="DUF581 FAMILY PROTEIN"/>
    <property type="match status" value="1"/>
</dbReference>
<comment type="similarity">
    <text evidence="1">Belongs to the FLZ family.</text>
</comment>
<dbReference type="GO" id="GO:0008270">
    <property type="term" value="F:zinc ion binding"/>
    <property type="evidence" value="ECO:0007669"/>
    <property type="project" value="UniProtKB-KW"/>
</dbReference>
<evidence type="ECO:0000313" key="6">
    <source>
        <dbReference type="EMBL" id="AFK36042.1"/>
    </source>
</evidence>
<proteinExistence type="evidence at transcript level"/>
<feature type="domain" description="FLZ-type" evidence="5">
    <location>
        <begin position="169"/>
        <end position="212"/>
    </location>
</feature>
<sequence length="242" mass="26939">MLGKRSQLLIRKVSELLVFGDGGAAALLDTMESPRSPFELNSPRGMKKSYDSGGVGLGIVAALDKSQQHHEVLLPKPAVCSGPIPVQTVKRDNQFPKIVVGSPEDYTYVTYHEPNKTATKVVYYGGGEGRIFRHGYEYDIKNKNKVGVFRKTPPTQTSVKAESLFPTSDFLSSCHLCRKKLHGKDIYMYRGEKAFCSTECRSSQITMDERKERCRSKASRSVELSSSQNSRDQMFSTGIVTL</sequence>
<protein>
    <recommendedName>
        <fullName evidence="5">FLZ-type domain-containing protein</fullName>
    </recommendedName>
</protein>
<feature type="zinc finger region" description="FLZ-type" evidence="4">
    <location>
        <begin position="169"/>
        <end position="212"/>
    </location>
</feature>
<dbReference type="PROSITE" id="PS51795">
    <property type="entry name" value="ZF_FLZ"/>
    <property type="match status" value="1"/>
</dbReference>
<evidence type="ECO:0000259" key="5">
    <source>
        <dbReference type="PROSITE" id="PS51795"/>
    </source>
</evidence>